<evidence type="ECO:0000313" key="2">
    <source>
        <dbReference type="Proteomes" id="UP000270094"/>
    </source>
</evidence>
<dbReference type="AlphaFoldDB" id="A0A3P7KHN1"/>
<dbReference type="Proteomes" id="UP000270094">
    <property type="component" value="Unassembled WGS sequence"/>
</dbReference>
<organism evidence="1 2">
    <name type="scientific">Strongylus vulgaris</name>
    <name type="common">Blood worm</name>
    <dbReference type="NCBI Taxonomy" id="40348"/>
    <lineage>
        <taxon>Eukaryota</taxon>
        <taxon>Metazoa</taxon>
        <taxon>Ecdysozoa</taxon>
        <taxon>Nematoda</taxon>
        <taxon>Chromadorea</taxon>
        <taxon>Rhabditida</taxon>
        <taxon>Rhabditina</taxon>
        <taxon>Rhabditomorpha</taxon>
        <taxon>Strongyloidea</taxon>
        <taxon>Strongylidae</taxon>
        <taxon>Strongylus</taxon>
    </lineage>
</organism>
<proteinExistence type="predicted"/>
<gene>
    <name evidence="1" type="ORF">SVUK_LOCUS2230</name>
</gene>
<accession>A0A3P7KHN1</accession>
<evidence type="ECO:0000313" key="1">
    <source>
        <dbReference type="EMBL" id="VDM67232.1"/>
    </source>
</evidence>
<sequence>MRADCDFLEYAIKTFDKTPEFMKCRKIPFDLLQSPYVNMIERTRTLEPECALAEMEDMFIAVESHSAELTLQALAISLTRTAENLRYM</sequence>
<keyword evidence="2" id="KW-1185">Reference proteome</keyword>
<dbReference type="OrthoDB" id="5869110at2759"/>
<name>A0A3P7KHN1_STRVU</name>
<dbReference type="EMBL" id="UYYB01004943">
    <property type="protein sequence ID" value="VDM67232.1"/>
    <property type="molecule type" value="Genomic_DNA"/>
</dbReference>
<reference evidence="1 2" key="1">
    <citation type="submission" date="2018-11" db="EMBL/GenBank/DDBJ databases">
        <authorList>
            <consortium name="Pathogen Informatics"/>
        </authorList>
    </citation>
    <scope>NUCLEOTIDE SEQUENCE [LARGE SCALE GENOMIC DNA]</scope>
</reference>
<protein>
    <submittedName>
        <fullName evidence="1">Uncharacterized protein</fullName>
    </submittedName>
</protein>